<dbReference type="AlphaFoldDB" id="A0A075B190"/>
<organism evidence="1 2">
    <name type="scientific">Rozella allomycis (strain CSF55)</name>
    <dbReference type="NCBI Taxonomy" id="988480"/>
    <lineage>
        <taxon>Eukaryota</taxon>
        <taxon>Fungi</taxon>
        <taxon>Fungi incertae sedis</taxon>
        <taxon>Cryptomycota</taxon>
        <taxon>Cryptomycota incertae sedis</taxon>
        <taxon>Rozella</taxon>
    </lineage>
</organism>
<name>A0A075B190_ROZAC</name>
<gene>
    <name evidence="1" type="ORF">O9G_004015</name>
</gene>
<reference evidence="1 2" key="1">
    <citation type="journal article" date="2013" name="Curr. Biol.">
        <title>Shared signatures of parasitism and phylogenomics unite Cryptomycota and microsporidia.</title>
        <authorList>
            <person name="James T.Y."/>
            <person name="Pelin A."/>
            <person name="Bonen L."/>
            <person name="Ahrendt S."/>
            <person name="Sain D."/>
            <person name="Corradi N."/>
            <person name="Stajich J.E."/>
        </authorList>
    </citation>
    <scope>NUCLEOTIDE SEQUENCE [LARGE SCALE GENOMIC DNA]</scope>
    <source>
        <strain evidence="1 2">CSF55</strain>
    </source>
</reference>
<dbReference type="EMBL" id="KE560580">
    <property type="protein sequence ID" value="EPZ36356.1"/>
    <property type="molecule type" value="Genomic_DNA"/>
</dbReference>
<keyword evidence="2" id="KW-1185">Reference proteome</keyword>
<proteinExistence type="predicted"/>
<evidence type="ECO:0000313" key="1">
    <source>
        <dbReference type="EMBL" id="EPZ36356.1"/>
    </source>
</evidence>
<evidence type="ECO:0000313" key="2">
    <source>
        <dbReference type="Proteomes" id="UP000030755"/>
    </source>
</evidence>
<dbReference type="HOGENOM" id="CLU_2741455_0_0_1"/>
<accession>A0A075B190</accession>
<protein>
    <submittedName>
        <fullName evidence="1">Uncharacterized protein</fullName>
    </submittedName>
</protein>
<dbReference type="Proteomes" id="UP000030755">
    <property type="component" value="Unassembled WGS sequence"/>
</dbReference>
<sequence>MQPDVNDDDLGNEETDSFLKQIEESIFDLVVIGLYDNGHLVISIDFEELLFVDCDNVSISLLNMSSVNTLK</sequence>